<keyword evidence="1" id="KW-0812">Transmembrane</keyword>
<dbReference type="InterPro" id="IPR001036">
    <property type="entry name" value="Acrflvin-R"/>
</dbReference>
<keyword evidence="3" id="KW-1185">Reference proteome</keyword>
<feature type="transmembrane region" description="Helical" evidence="1">
    <location>
        <begin position="21"/>
        <end position="38"/>
    </location>
</feature>
<proteinExistence type="predicted"/>
<dbReference type="Gene3D" id="3.30.2090.10">
    <property type="entry name" value="Multidrug efflux transporter AcrB TolC docking domain, DN and DC subdomains"/>
    <property type="match status" value="1"/>
</dbReference>
<dbReference type="Gene3D" id="3.30.70.1440">
    <property type="entry name" value="Multidrug efflux transporter AcrB pore domain"/>
    <property type="match status" value="1"/>
</dbReference>
<dbReference type="InterPro" id="IPR027463">
    <property type="entry name" value="AcrB_DN_DC_subdom"/>
</dbReference>
<dbReference type="Proteomes" id="UP001447842">
    <property type="component" value="Chromosome"/>
</dbReference>
<dbReference type="RefSeq" id="WP_345973756.1">
    <property type="nucleotide sequence ID" value="NZ_CP147920.1"/>
</dbReference>
<dbReference type="Pfam" id="PF00873">
    <property type="entry name" value="ACR_tran"/>
    <property type="match status" value="1"/>
</dbReference>
<name>A0ABZ3HCU1_9BACT</name>
<feature type="transmembrane region" description="Helical" evidence="1">
    <location>
        <begin position="528"/>
        <end position="548"/>
    </location>
</feature>
<feature type="transmembrane region" description="Helical" evidence="1">
    <location>
        <begin position="420"/>
        <end position="440"/>
    </location>
</feature>
<dbReference type="EMBL" id="CP147920">
    <property type="protein sequence ID" value="XAU16346.1"/>
    <property type="molecule type" value="Genomic_DNA"/>
</dbReference>
<dbReference type="SUPFAM" id="SSF82866">
    <property type="entry name" value="Multidrug efflux transporter AcrB transmembrane domain"/>
    <property type="match status" value="1"/>
</dbReference>
<evidence type="ECO:0000313" key="2">
    <source>
        <dbReference type="EMBL" id="XAU16346.1"/>
    </source>
</evidence>
<feature type="transmembrane region" description="Helical" evidence="1">
    <location>
        <begin position="502"/>
        <end position="522"/>
    </location>
</feature>
<dbReference type="Gene3D" id="3.30.70.1430">
    <property type="entry name" value="Multidrug efflux transporter AcrB pore domain"/>
    <property type="match status" value="1"/>
</dbReference>
<dbReference type="PANTHER" id="PTHR32063:SF16">
    <property type="entry name" value="CATION EFFLUX SYSTEM (ACRB_ACRD_ACRF FAMILY)"/>
    <property type="match status" value="1"/>
</dbReference>
<keyword evidence="1" id="KW-0472">Membrane</keyword>
<accession>A0ABZ3HCU1</accession>
<dbReference type="PANTHER" id="PTHR32063">
    <property type="match status" value="1"/>
</dbReference>
<feature type="transmembrane region" description="Helical" evidence="1">
    <location>
        <begin position="394"/>
        <end position="413"/>
    </location>
</feature>
<protein>
    <submittedName>
        <fullName evidence="2">Efflux RND transporter permease subunit</fullName>
    </submittedName>
</protein>
<feature type="transmembrane region" description="Helical" evidence="1">
    <location>
        <begin position="452"/>
        <end position="473"/>
    </location>
</feature>
<evidence type="ECO:0000256" key="1">
    <source>
        <dbReference type="SAM" id="Phobius"/>
    </source>
</evidence>
<reference evidence="2 3" key="1">
    <citation type="submission" date="2024-03" db="EMBL/GenBank/DDBJ databases">
        <title>Sulfurimonas sp. HSL3-1.</title>
        <authorList>
            <person name="Wang S."/>
        </authorList>
    </citation>
    <scope>NUCLEOTIDE SEQUENCE [LARGE SCALE GENOMIC DNA]</scope>
    <source>
        <strain evidence="2 3">HSL3-1</strain>
    </source>
</reference>
<keyword evidence="1" id="KW-1133">Transmembrane helix</keyword>
<dbReference type="Gene3D" id="1.20.1640.10">
    <property type="entry name" value="Multidrug efflux transporter AcrB transmembrane domain"/>
    <property type="match status" value="1"/>
</dbReference>
<dbReference type="SUPFAM" id="SSF82693">
    <property type="entry name" value="Multidrug efflux transporter AcrB pore domain, PN1, PN2, PC1 and PC2 subdomains"/>
    <property type="match status" value="1"/>
</dbReference>
<gene>
    <name evidence="2" type="ORF">WCY31_04790</name>
</gene>
<evidence type="ECO:0000313" key="3">
    <source>
        <dbReference type="Proteomes" id="UP001447842"/>
    </source>
</evidence>
<organism evidence="2 3">
    <name type="scientific">Sulfurimonas diazotrophicus</name>
    <dbReference type="NCBI Taxonomy" id="3131939"/>
    <lineage>
        <taxon>Bacteria</taxon>
        <taxon>Pseudomonadati</taxon>
        <taxon>Campylobacterota</taxon>
        <taxon>Epsilonproteobacteria</taxon>
        <taxon>Campylobacterales</taxon>
        <taxon>Sulfurimonadaceae</taxon>
        <taxon>Sulfurimonas</taxon>
    </lineage>
</organism>
<sequence>MFQKFESFITALLQSRAQKKIILIATLVAFILSVLMIAPTEIVKAKMLPGKNNDTFSIYVDLPNGSSIRQTDAVSQCVTSYIQQEQEVLDTETFLGMGSPLDFAGLIKGSHFKNSENVSEIVVNLTKKHDRGEPSYMMVQRIRPVIQEACQPIVVGTNIKFVEPPAGPPTLAAIVAEIYGRDAAGIRELAGKVAAIFHQTAGLVDIDVMADELYDRFDLKVNSTKITRSGLSIKQVNDIIYLAFEGMDIAVKNSETINEQIPIFLTLSPESKVFSRKDKRALEQKLSGLRLMNSNGLLVPLTEVVDIIPTRANPMIMSKDLHQMVNVVAETDMVSQVYPLMDARHMILDTLSEQYDIEKSGLFDLSLTDKNTGSHYELHWDGEMEVTLDTFRDLGGAFIAALVLIFLLMVVYYKSFTLSGIVLLGSFLSIIGVIVGHFIMDLFSADTFFLTATSLIGFIALIGISSRNSLLLIDFTKSLMSEKGMHKTEALAYAAATRAKPIFLTATAIILASTLLASDAVFGGLGVALIFGTIAAVVASLMVVPVLLHNADLERHFGFKERKAVSVYEP</sequence>